<name>X7ZXZ6_MYCXE</name>
<proteinExistence type="predicted"/>
<dbReference type="PATRIC" id="fig|1299334.3.peg.7394"/>
<sequence length="41" mass="4332">MIEQLAVPARAVGGFVEMSLETLRGLFADPFSSGSFSSRLG</sequence>
<accession>X7ZXZ6</accession>
<comment type="caution">
    <text evidence="1">The sequence shown here is derived from an EMBL/GenBank/DDBJ whole genome shotgun (WGS) entry which is preliminary data.</text>
</comment>
<reference evidence="1" key="1">
    <citation type="submission" date="2014-01" db="EMBL/GenBank/DDBJ databases">
        <authorList>
            <person name="Brown-Elliot B."/>
            <person name="Wallace R."/>
            <person name="Lenaerts A."/>
            <person name="Ordway D."/>
            <person name="DeGroote M.A."/>
            <person name="Parker T."/>
            <person name="Sizemore C."/>
            <person name="Tallon L.J."/>
            <person name="Sadzewicz L.K."/>
            <person name="Sengamalay N."/>
            <person name="Fraser C.M."/>
            <person name="Hine E."/>
            <person name="Shefchek K.A."/>
            <person name="Das S.P."/>
            <person name="Tettelin H."/>
        </authorList>
    </citation>
    <scope>NUCLEOTIDE SEQUENCE [LARGE SCALE GENOMIC DNA]</scope>
    <source>
        <strain evidence="1">4042</strain>
    </source>
</reference>
<protein>
    <submittedName>
        <fullName evidence="1">Conserved membrane YrbE4A domain protein</fullName>
    </submittedName>
</protein>
<gene>
    <name evidence="1" type="primary">yrbE4A</name>
    <name evidence="1" type="ORF">I553_5441</name>
</gene>
<organism evidence="1">
    <name type="scientific">Mycobacterium xenopi 4042</name>
    <dbReference type="NCBI Taxonomy" id="1299334"/>
    <lineage>
        <taxon>Bacteria</taxon>
        <taxon>Bacillati</taxon>
        <taxon>Actinomycetota</taxon>
        <taxon>Actinomycetes</taxon>
        <taxon>Mycobacteriales</taxon>
        <taxon>Mycobacteriaceae</taxon>
        <taxon>Mycobacterium</taxon>
    </lineage>
</organism>
<dbReference type="EMBL" id="JAOB01000069">
    <property type="protein sequence ID" value="EUA23505.1"/>
    <property type="molecule type" value="Genomic_DNA"/>
</dbReference>
<dbReference type="AlphaFoldDB" id="X7ZXZ6"/>
<evidence type="ECO:0000313" key="1">
    <source>
        <dbReference type="EMBL" id="EUA23505.1"/>
    </source>
</evidence>